<proteinExistence type="predicted"/>
<gene>
    <name evidence="1" type="ORF">METZ01_LOCUS466599</name>
</gene>
<organism evidence="1">
    <name type="scientific">marine metagenome</name>
    <dbReference type="NCBI Taxonomy" id="408172"/>
    <lineage>
        <taxon>unclassified sequences</taxon>
        <taxon>metagenomes</taxon>
        <taxon>ecological metagenomes</taxon>
    </lineage>
</organism>
<accession>A0A383B2Q6</accession>
<evidence type="ECO:0000313" key="1">
    <source>
        <dbReference type="EMBL" id="SVE13745.1"/>
    </source>
</evidence>
<sequence length="30" mass="3734">MAELGRYRSKKEKQFYLKRKEILNNLDSQF</sequence>
<protein>
    <submittedName>
        <fullName evidence="1">Uncharacterized protein</fullName>
    </submittedName>
</protein>
<dbReference type="AlphaFoldDB" id="A0A383B2Q6"/>
<dbReference type="EMBL" id="UINC01196648">
    <property type="protein sequence ID" value="SVE13745.1"/>
    <property type="molecule type" value="Genomic_DNA"/>
</dbReference>
<feature type="non-terminal residue" evidence="1">
    <location>
        <position position="30"/>
    </location>
</feature>
<reference evidence="1" key="1">
    <citation type="submission" date="2018-05" db="EMBL/GenBank/DDBJ databases">
        <authorList>
            <person name="Lanie J.A."/>
            <person name="Ng W.-L."/>
            <person name="Kazmierczak K.M."/>
            <person name="Andrzejewski T.M."/>
            <person name="Davidsen T.M."/>
            <person name="Wayne K.J."/>
            <person name="Tettelin H."/>
            <person name="Glass J.I."/>
            <person name="Rusch D."/>
            <person name="Podicherti R."/>
            <person name="Tsui H.-C.T."/>
            <person name="Winkler M.E."/>
        </authorList>
    </citation>
    <scope>NUCLEOTIDE SEQUENCE</scope>
</reference>
<name>A0A383B2Q6_9ZZZZ</name>